<sequence>MEKRLMETESVLCALMNQVSDDQLFSAFSQLDRSDFQPGHSATAQSALDSVKNYHSGPVYWGNYPLNSAQDVKRWFQARASVATNTTGSQRPQSIKLDSEDSGTIQSGTDKSRQNDLAETNGTIGMVSMGAGQDATKGRRTTSGEPGEDAGKKIQRMQRQSLVLEGKT</sequence>
<protein>
    <submittedName>
        <fullName evidence="2">Uncharacterized protein</fullName>
    </submittedName>
</protein>
<feature type="region of interest" description="Disordered" evidence="1">
    <location>
        <begin position="83"/>
        <end position="168"/>
    </location>
</feature>
<evidence type="ECO:0000256" key="1">
    <source>
        <dbReference type="SAM" id="MobiDB-lite"/>
    </source>
</evidence>
<dbReference type="OrthoDB" id="10261408at2759"/>
<organism evidence="3">
    <name type="scientific">Colletotrichum graminicola (strain M1.001 / M2 / FGSC 10212)</name>
    <name type="common">Maize anthracnose fungus</name>
    <name type="synonym">Glomerella graminicola</name>
    <dbReference type="NCBI Taxonomy" id="645133"/>
    <lineage>
        <taxon>Eukaryota</taxon>
        <taxon>Fungi</taxon>
        <taxon>Dikarya</taxon>
        <taxon>Ascomycota</taxon>
        <taxon>Pezizomycotina</taxon>
        <taxon>Sordariomycetes</taxon>
        <taxon>Hypocreomycetidae</taxon>
        <taxon>Glomerellales</taxon>
        <taxon>Glomerellaceae</taxon>
        <taxon>Colletotrichum</taxon>
        <taxon>Colletotrichum graminicola species complex</taxon>
    </lineage>
</organism>
<evidence type="ECO:0000313" key="2">
    <source>
        <dbReference type="EMBL" id="EFQ27267.1"/>
    </source>
</evidence>
<reference evidence="3" key="1">
    <citation type="journal article" date="2012" name="Nat. Genet.">
        <title>Lifestyle transitions in plant pathogenic Colletotrichum fungi deciphered by genome and transcriptome analyses.</title>
        <authorList>
            <person name="O'Connell R.J."/>
            <person name="Thon M.R."/>
            <person name="Hacquard S."/>
            <person name="Amyotte S.G."/>
            <person name="Kleemann J."/>
            <person name="Torres M.F."/>
            <person name="Damm U."/>
            <person name="Buiate E.A."/>
            <person name="Epstein L."/>
            <person name="Alkan N."/>
            <person name="Altmueller J."/>
            <person name="Alvarado-Balderrama L."/>
            <person name="Bauser C.A."/>
            <person name="Becker C."/>
            <person name="Birren B.W."/>
            <person name="Chen Z."/>
            <person name="Choi J."/>
            <person name="Crouch J.A."/>
            <person name="Duvick J.P."/>
            <person name="Farman M.A."/>
            <person name="Gan P."/>
            <person name="Heiman D."/>
            <person name="Henrissat B."/>
            <person name="Howard R.J."/>
            <person name="Kabbage M."/>
            <person name="Koch C."/>
            <person name="Kracher B."/>
            <person name="Kubo Y."/>
            <person name="Law A.D."/>
            <person name="Lebrun M.-H."/>
            <person name="Lee Y.-H."/>
            <person name="Miyara I."/>
            <person name="Moore N."/>
            <person name="Neumann U."/>
            <person name="Nordstroem K."/>
            <person name="Panaccione D.G."/>
            <person name="Panstruga R."/>
            <person name="Place M."/>
            <person name="Proctor R.H."/>
            <person name="Prusky D."/>
            <person name="Rech G."/>
            <person name="Reinhardt R."/>
            <person name="Rollins J.A."/>
            <person name="Rounsley S."/>
            <person name="Schardl C.L."/>
            <person name="Schwartz D.C."/>
            <person name="Shenoy N."/>
            <person name="Shirasu K."/>
            <person name="Sikhakolli U.R."/>
            <person name="Stueber K."/>
            <person name="Sukno S.A."/>
            <person name="Sweigard J.A."/>
            <person name="Takano Y."/>
            <person name="Takahara H."/>
            <person name="Trail F."/>
            <person name="van der Does H.C."/>
            <person name="Voll L.M."/>
            <person name="Will I."/>
            <person name="Young S."/>
            <person name="Zeng Q."/>
            <person name="Zhang J."/>
            <person name="Zhou S."/>
            <person name="Dickman M.B."/>
            <person name="Schulze-Lefert P."/>
            <person name="Ver Loren van Themaat E."/>
            <person name="Ma L.-J."/>
            <person name="Vaillancourt L.J."/>
        </authorList>
    </citation>
    <scope>NUCLEOTIDE SEQUENCE [LARGE SCALE GENOMIC DNA]</scope>
    <source>
        <strain evidence="3">M1.001 / M2 / FGSC 10212</strain>
    </source>
</reference>
<keyword evidence="3" id="KW-1185">Reference proteome</keyword>
<name>E3Q988_COLGM</name>
<dbReference type="VEuPathDB" id="FungiDB:GLRG_01762"/>
<evidence type="ECO:0000313" key="3">
    <source>
        <dbReference type="Proteomes" id="UP000008782"/>
    </source>
</evidence>
<proteinExistence type="predicted"/>
<dbReference type="eggNOG" id="ENOG502TJZF">
    <property type="taxonomic scope" value="Eukaryota"/>
</dbReference>
<dbReference type="GeneID" id="24407127"/>
<feature type="compositionally biased region" description="Polar residues" evidence="1">
    <location>
        <begin position="83"/>
        <end position="93"/>
    </location>
</feature>
<accession>E3Q988</accession>
<dbReference type="EMBL" id="GG697337">
    <property type="protein sequence ID" value="EFQ27267.1"/>
    <property type="molecule type" value="Genomic_DNA"/>
</dbReference>
<gene>
    <name evidence="2" type="ORF">GLRG_01762</name>
</gene>
<dbReference type="HOGENOM" id="CLU_121039_0_0_1"/>
<dbReference type="Proteomes" id="UP000008782">
    <property type="component" value="Unassembled WGS sequence"/>
</dbReference>
<dbReference type="RefSeq" id="XP_008091287.1">
    <property type="nucleotide sequence ID" value="XM_008093096.1"/>
</dbReference>
<dbReference type="AlphaFoldDB" id="E3Q988"/>